<dbReference type="InterPro" id="IPR050090">
    <property type="entry name" value="Tyrosine_recombinase_XerCD"/>
</dbReference>
<dbReference type="EMBL" id="CP101187">
    <property type="protein sequence ID" value="UYW00043.1"/>
    <property type="molecule type" value="Genomic_DNA"/>
</dbReference>
<geneLocation type="plasmid" evidence="3 4">
    <name>unnamed2</name>
</geneLocation>
<accession>A0AAX3ERN8</accession>
<proteinExistence type="predicted"/>
<dbReference type="PANTHER" id="PTHR30349:SF81">
    <property type="entry name" value="TYROSINE RECOMBINASE XERC"/>
    <property type="match status" value="1"/>
</dbReference>
<evidence type="ECO:0000256" key="1">
    <source>
        <dbReference type="ARBA" id="ARBA00023172"/>
    </source>
</evidence>
<keyword evidence="4" id="KW-1185">Reference proteome</keyword>
<dbReference type="CDD" id="cd00397">
    <property type="entry name" value="DNA_BRE_C"/>
    <property type="match status" value="1"/>
</dbReference>
<keyword evidence="3" id="KW-0614">Plasmid</keyword>
<dbReference type="GO" id="GO:0006310">
    <property type="term" value="P:DNA recombination"/>
    <property type="evidence" value="ECO:0007669"/>
    <property type="project" value="UniProtKB-KW"/>
</dbReference>
<evidence type="ECO:0000259" key="2">
    <source>
        <dbReference type="PROSITE" id="PS51898"/>
    </source>
</evidence>
<dbReference type="InterPro" id="IPR013762">
    <property type="entry name" value="Integrase-like_cat_sf"/>
</dbReference>
<dbReference type="SUPFAM" id="SSF56349">
    <property type="entry name" value="DNA breaking-rejoining enzymes"/>
    <property type="match status" value="1"/>
</dbReference>
<evidence type="ECO:0000313" key="3">
    <source>
        <dbReference type="EMBL" id="UYW00043.1"/>
    </source>
</evidence>
<feature type="domain" description="Tyr recombinase" evidence="2">
    <location>
        <begin position="1"/>
        <end position="162"/>
    </location>
</feature>
<evidence type="ECO:0000313" key="4">
    <source>
        <dbReference type="Proteomes" id="UP001163293"/>
    </source>
</evidence>
<keyword evidence="1" id="KW-0233">DNA recombination</keyword>
<dbReference type="RefSeq" id="WP_264450163.1">
    <property type="nucleotide sequence ID" value="NZ_CP101187.1"/>
</dbReference>
<protein>
    <submittedName>
        <fullName evidence="3">Site-specific integrase</fullName>
    </submittedName>
</protein>
<sequence length="191" mass="21664">MKHHRDRALLSFWLSSGVRAEELLGLRHGDYDFGEHTFIVTSKGTRNRDTVPASADAFVWLALYMREGQPASPGDPVWWTLAPKNRRPLTYGAARRMFTRAQHALGSNWTLHDLRHTAAERMIADPAFTLVDVQTVLRHAHVTTTTIYTQPRMEDVLQKVLEHYARPRPPAPTIEPEYDGAATRELLGLGE</sequence>
<dbReference type="Pfam" id="PF00589">
    <property type="entry name" value="Phage_integrase"/>
    <property type="match status" value="1"/>
</dbReference>
<reference evidence="3" key="1">
    <citation type="submission" date="2022-07" db="EMBL/GenBank/DDBJ databases">
        <authorList>
            <person name="Wu T."/>
        </authorList>
    </citation>
    <scope>NUCLEOTIDE SEQUENCE</scope>
    <source>
        <strain evidence="3">SD-1</strain>
        <plasmid evidence="3">unnamed2</plasmid>
    </source>
</reference>
<name>A0AAX3ERN8_PAEUR</name>
<dbReference type="PANTHER" id="PTHR30349">
    <property type="entry name" value="PHAGE INTEGRASE-RELATED"/>
    <property type="match status" value="1"/>
</dbReference>
<gene>
    <name evidence="3" type="ORF">NL394_22985</name>
</gene>
<dbReference type="Proteomes" id="UP001163293">
    <property type="component" value="Plasmid unnamed2"/>
</dbReference>
<dbReference type="GO" id="GO:0003677">
    <property type="term" value="F:DNA binding"/>
    <property type="evidence" value="ECO:0007669"/>
    <property type="project" value="InterPro"/>
</dbReference>
<organism evidence="3 4">
    <name type="scientific">Paenarthrobacter ureafaciens</name>
    <dbReference type="NCBI Taxonomy" id="37931"/>
    <lineage>
        <taxon>Bacteria</taxon>
        <taxon>Bacillati</taxon>
        <taxon>Actinomycetota</taxon>
        <taxon>Actinomycetes</taxon>
        <taxon>Micrococcales</taxon>
        <taxon>Micrococcaceae</taxon>
        <taxon>Paenarthrobacter</taxon>
    </lineage>
</organism>
<dbReference type="AlphaFoldDB" id="A0AAX3ERN8"/>
<dbReference type="PROSITE" id="PS51898">
    <property type="entry name" value="TYR_RECOMBINASE"/>
    <property type="match status" value="1"/>
</dbReference>
<dbReference type="InterPro" id="IPR011010">
    <property type="entry name" value="DNA_brk_join_enz"/>
</dbReference>
<dbReference type="Gene3D" id="1.10.443.10">
    <property type="entry name" value="Intergrase catalytic core"/>
    <property type="match status" value="1"/>
</dbReference>
<dbReference type="GO" id="GO:0015074">
    <property type="term" value="P:DNA integration"/>
    <property type="evidence" value="ECO:0007669"/>
    <property type="project" value="InterPro"/>
</dbReference>
<dbReference type="InterPro" id="IPR002104">
    <property type="entry name" value="Integrase_catalytic"/>
</dbReference>